<dbReference type="PATRIC" id="fig|1423731.3.peg.2020"/>
<sequence>MKIKVEDFVDKIENDQFQTVTLQTTEIPKRVEIRNLQQLFQQFQELLEQNTLGQVKQSFLCEGEPVMVSLESGIINLPFANSNKVDNFFENQEETAVIINLIVEAEDVNASGLRIDSFGTVADYLATPEKVNQELVAGINTQLELLVKNKAAQSKTAESEE</sequence>
<name>A0A0R1LYG7_9LACO</name>
<dbReference type="Proteomes" id="UP000051621">
    <property type="component" value="Unassembled WGS sequence"/>
</dbReference>
<evidence type="ECO:0000313" key="2">
    <source>
        <dbReference type="Proteomes" id="UP000051621"/>
    </source>
</evidence>
<dbReference type="AlphaFoldDB" id="A0A0R1LYG7"/>
<dbReference type="OrthoDB" id="2296476at2"/>
<dbReference type="RefSeq" id="WP_057745872.1">
    <property type="nucleotide sequence ID" value="NZ_AZEF01000041.1"/>
</dbReference>
<evidence type="ECO:0000313" key="1">
    <source>
        <dbReference type="EMBL" id="KRL00608.1"/>
    </source>
</evidence>
<organism evidence="1 2">
    <name type="scientific">Liquorilactobacillus capillatus DSM 19910</name>
    <dbReference type="NCBI Taxonomy" id="1423731"/>
    <lineage>
        <taxon>Bacteria</taxon>
        <taxon>Bacillati</taxon>
        <taxon>Bacillota</taxon>
        <taxon>Bacilli</taxon>
        <taxon>Lactobacillales</taxon>
        <taxon>Lactobacillaceae</taxon>
        <taxon>Liquorilactobacillus</taxon>
    </lineage>
</organism>
<dbReference type="STRING" id="1423731.FC81_GL001965"/>
<reference evidence="1 2" key="1">
    <citation type="journal article" date="2015" name="Genome Announc.">
        <title>Expanding the biotechnology potential of lactobacilli through comparative genomics of 213 strains and associated genera.</title>
        <authorList>
            <person name="Sun Z."/>
            <person name="Harris H.M."/>
            <person name="McCann A."/>
            <person name="Guo C."/>
            <person name="Argimon S."/>
            <person name="Zhang W."/>
            <person name="Yang X."/>
            <person name="Jeffery I.B."/>
            <person name="Cooney J.C."/>
            <person name="Kagawa T.F."/>
            <person name="Liu W."/>
            <person name="Song Y."/>
            <person name="Salvetti E."/>
            <person name="Wrobel A."/>
            <person name="Rasinkangas P."/>
            <person name="Parkhill J."/>
            <person name="Rea M.C."/>
            <person name="O'Sullivan O."/>
            <person name="Ritari J."/>
            <person name="Douillard F.P."/>
            <person name="Paul Ross R."/>
            <person name="Yang R."/>
            <person name="Briner A.E."/>
            <person name="Felis G.E."/>
            <person name="de Vos W.M."/>
            <person name="Barrangou R."/>
            <person name="Klaenhammer T.R."/>
            <person name="Caufield P.W."/>
            <person name="Cui Y."/>
            <person name="Zhang H."/>
            <person name="O'Toole P.W."/>
        </authorList>
    </citation>
    <scope>NUCLEOTIDE SEQUENCE [LARGE SCALE GENOMIC DNA]</scope>
    <source>
        <strain evidence="1 2">DSM 19910</strain>
    </source>
</reference>
<gene>
    <name evidence="1" type="ORF">FC81_GL001965</name>
</gene>
<protein>
    <submittedName>
        <fullName evidence="1">Uncharacterized protein</fullName>
    </submittedName>
</protein>
<dbReference type="EMBL" id="AZEF01000041">
    <property type="protein sequence ID" value="KRL00608.1"/>
    <property type="molecule type" value="Genomic_DNA"/>
</dbReference>
<keyword evidence="2" id="KW-1185">Reference proteome</keyword>
<comment type="caution">
    <text evidence="1">The sequence shown here is derived from an EMBL/GenBank/DDBJ whole genome shotgun (WGS) entry which is preliminary data.</text>
</comment>
<accession>A0A0R1LYG7</accession>
<proteinExistence type="predicted"/>